<sequence>MTVLDPSVAASPAHDTPTTTTTEVVARSVKELEALLSRPRTEGEPLLVWLAGPAAAELFGVGVAVRVAATGGEAVRA</sequence>
<comment type="caution">
    <text evidence="2">The sequence shown here is derived from an EMBL/GenBank/DDBJ whole genome shotgun (WGS) entry which is preliminary data.</text>
</comment>
<dbReference type="Proteomes" id="UP000069705">
    <property type="component" value="Unassembled WGS sequence"/>
</dbReference>
<accession>A0A124E4N7</accession>
<dbReference type="AlphaFoldDB" id="A0A124E4N7"/>
<dbReference type="RefSeq" id="WP_061264265.1">
    <property type="nucleotide sequence ID" value="NZ_BCSZ01000035.1"/>
</dbReference>
<organism evidence="2 3">
    <name type="scientific">Mycolicibacterium fortuitum subsp. acetamidolyticum</name>
    <dbReference type="NCBI Taxonomy" id="144550"/>
    <lineage>
        <taxon>Bacteria</taxon>
        <taxon>Bacillati</taxon>
        <taxon>Actinomycetota</taxon>
        <taxon>Actinomycetes</taxon>
        <taxon>Mycobacteriales</taxon>
        <taxon>Mycobacteriaceae</taxon>
        <taxon>Mycolicibacterium</taxon>
    </lineage>
</organism>
<reference evidence="2 3" key="1">
    <citation type="journal article" date="2016" name="Genome Announc.">
        <title>Draft Genome Sequences of Five Rapidly Growing Mycobacterium Species, M. thermoresistibile, M. fortuitum subsp. acetamidolyticum, M. canariasense, M. brisbanense, and M. novocastrense.</title>
        <authorList>
            <person name="Katahira K."/>
            <person name="Ogura Y."/>
            <person name="Gotoh Y."/>
            <person name="Hayashi T."/>
        </authorList>
    </citation>
    <scope>NUCLEOTIDE SEQUENCE [LARGE SCALE GENOMIC DNA]</scope>
    <source>
        <strain evidence="2 3">JCM6368</strain>
    </source>
</reference>
<feature type="region of interest" description="Disordered" evidence="1">
    <location>
        <begin position="1"/>
        <end position="23"/>
    </location>
</feature>
<evidence type="ECO:0000313" key="2">
    <source>
        <dbReference type="EMBL" id="GAT03670.1"/>
    </source>
</evidence>
<reference evidence="3" key="2">
    <citation type="submission" date="2016-02" db="EMBL/GenBank/DDBJ databases">
        <title>Draft genome sequence of five rapidly growing Mycobacterium species.</title>
        <authorList>
            <person name="Katahira K."/>
            <person name="Gotou Y."/>
            <person name="Iida K."/>
            <person name="Ogura Y."/>
            <person name="Hayashi T."/>
        </authorList>
    </citation>
    <scope>NUCLEOTIDE SEQUENCE [LARGE SCALE GENOMIC DNA]</scope>
    <source>
        <strain evidence="3">JCM6368</strain>
    </source>
</reference>
<gene>
    <name evidence="2" type="ORF">RMCFA_3782</name>
</gene>
<proteinExistence type="predicted"/>
<evidence type="ECO:0000256" key="1">
    <source>
        <dbReference type="SAM" id="MobiDB-lite"/>
    </source>
</evidence>
<protein>
    <submittedName>
        <fullName evidence="2">Uncharacterized protein</fullName>
    </submittedName>
</protein>
<dbReference type="EMBL" id="BCSZ01000035">
    <property type="protein sequence ID" value="GAT03670.1"/>
    <property type="molecule type" value="Genomic_DNA"/>
</dbReference>
<name>A0A124E4N7_MYCFO</name>
<evidence type="ECO:0000313" key="3">
    <source>
        <dbReference type="Proteomes" id="UP000069705"/>
    </source>
</evidence>